<comment type="subcellular location">
    <subcellularLocation>
        <location evidence="1">Secreted</location>
    </subcellularLocation>
</comment>
<organism evidence="6 7">
    <name type="scientific">Characodon lateralis</name>
    <dbReference type="NCBI Taxonomy" id="208331"/>
    <lineage>
        <taxon>Eukaryota</taxon>
        <taxon>Metazoa</taxon>
        <taxon>Chordata</taxon>
        <taxon>Craniata</taxon>
        <taxon>Vertebrata</taxon>
        <taxon>Euteleostomi</taxon>
        <taxon>Actinopterygii</taxon>
        <taxon>Neopterygii</taxon>
        <taxon>Teleostei</taxon>
        <taxon>Neoteleostei</taxon>
        <taxon>Acanthomorphata</taxon>
        <taxon>Ovalentaria</taxon>
        <taxon>Atherinomorphae</taxon>
        <taxon>Cyprinodontiformes</taxon>
        <taxon>Goodeidae</taxon>
        <taxon>Characodon</taxon>
    </lineage>
</organism>
<dbReference type="InterPro" id="IPR021116">
    <property type="entry name" value="Calcitonin/adrenomedullin"/>
</dbReference>
<accession>A0ABU7CW60</accession>
<evidence type="ECO:0000256" key="4">
    <source>
        <dbReference type="ARBA" id="ARBA00022729"/>
    </source>
</evidence>
<name>A0ABU7CW60_9TELE</name>
<dbReference type="EMBL" id="JAHUTJ010008749">
    <property type="protein sequence ID" value="MED6267152.1"/>
    <property type="molecule type" value="Genomic_DNA"/>
</dbReference>
<dbReference type="Proteomes" id="UP001352852">
    <property type="component" value="Unassembled WGS sequence"/>
</dbReference>
<gene>
    <name evidence="6" type="ORF">CHARACLAT_009184</name>
</gene>
<comment type="similarity">
    <text evidence="2">Belongs to the adrenomedullin family.</text>
</comment>
<evidence type="ECO:0000313" key="6">
    <source>
        <dbReference type="EMBL" id="MED6267152.1"/>
    </source>
</evidence>
<keyword evidence="3" id="KW-0964">Secreted</keyword>
<keyword evidence="4" id="KW-0732">Signal</keyword>
<dbReference type="PANTHER" id="PTHR23414">
    <property type="entry name" value="ADRENOMEDULLIN, ADM"/>
    <property type="match status" value="1"/>
</dbReference>
<keyword evidence="7" id="KW-1185">Reference proteome</keyword>
<keyword evidence="5" id="KW-1015">Disulfide bond</keyword>
<evidence type="ECO:0000256" key="5">
    <source>
        <dbReference type="ARBA" id="ARBA00023157"/>
    </source>
</evidence>
<proteinExistence type="inferred from homology"/>
<evidence type="ECO:0008006" key="8">
    <source>
        <dbReference type="Google" id="ProtNLM"/>
    </source>
</evidence>
<reference evidence="6 7" key="1">
    <citation type="submission" date="2021-06" db="EMBL/GenBank/DDBJ databases">
        <authorList>
            <person name="Palmer J.M."/>
        </authorList>
    </citation>
    <scope>NUCLEOTIDE SEQUENCE [LARGE SCALE GENOMIC DNA]</scope>
    <source>
        <strain evidence="6 7">CL_MEX2019</strain>
        <tissue evidence="6">Muscle</tissue>
    </source>
</reference>
<dbReference type="InterPro" id="IPR051665">
    <property type="entry name" value="Adrenomedullin-reg_peptide"/>
</dbReference>
<sequence>MEEGVSGPVVGRRDRPGVLTVSKTPLMVSARSNSRVSHFLCQGSMEITFLLLLIVSLTSASPLGQTQSIGAGTDLSGGAVQTLNLEASEVRQRQHAPKLKIIPFNADDKQFELLALKHSDSLNAKLRPRRASLRGCQLGTCQLHNLANILYQISKTNGKKESHKASDPQGYGR</sequence>
<evidence type="ECO:0000256" key="2">
    <source>
        <dbReference type="ARBA" id="ARBA00010575"/>
    </source>
</evidence>
<dbReference type="PANTHER" id="PTHR23414:SF6">
    <property type="entry name" value="ADRENOMEDULLIN-5-LIKE PROTEIN-RELATED"/>
    <property type="match status" value="1"/>
</dbReference>
<comment type="caution">
    <text evidence="6">The sequence shown here is derived from an EMBL/GenBank/DDBJ whole genome shotgun (WGS) entry which is preliminary data.</text>
</comment>
<protein>
    <recommendedName>
        <fullName evidence="8">ProAM N-terminal 20 peptide</fullName>
    </recommendedName>
</protein>
<evidence type="ECO:0000313" key="7">
    <source>
        <dbReference type="Proteomes" id="UP001352852"/>
    </source>
</evidence>
<dbReference type="Pfam" id="PF00214">
    <property type="entry name" value="Calc_CGRP_IAPP"/>
    <property type="match status" value="1"/>
</dbReference>
<evidence type="ECO:0000256" key="1">
    <source>
        <dbReference type="ARBA" id="ARBA00004613"/>
    </source>
</evidence>
<evidence type="ECO:0000256" key="3">
    <source>
        <dbReference type="ARBA" id="ARBA00022525"/>
    </source>
</evidence>